<gene>
    <name evidence="1" type="ORF">BN2476_360054</name>
</gene>
<name>A0A1N7S9A4_9BURK</name>
<reference evidence="1" key="1">
    <citation type="submission" date="2016-12" db="EMBL/GenBank/DDBJ databases">
        <authorList>
            <person name="Moulin L."/>
        </authorList>
    </citation>
    <scope>NUCLEOTIDE SEQUENCE [LARGE SCALE GENOMIC DNA]</scope>
    <source>
        <strain evidence="1">STM 7183</strain>
    </source>
</reference>
<dbReference type="EMBL" id="CYGY02000036">
    <property type="protein sequence ID" value="SIT43954.1"/>
    <property type="molecule type" value="Genomic_DNA"/>
</dbReference>
<sequence length="61" mass="6716">MTSVWTCILGLDVPLVNVGDPLGRMHFIRGNGPSQTWIFGLKLLIAMPRRLAEHGDNSPCI</sequence>
<accession>A0A1N7S9A4</accession>
<proteinExistence type="predicted"/>
<evidence type="ECO:0000313" key="2">
    <source>
        <dbReference type="Proteomes" id="UP000195569"/>
    </source>
</evidence>
<comment type="caution">
    <text evidence="1">The sequence shown here is derived from an EMBL/GenBank/DDBJ whole genome shotgun (WGS) entry which is preliminary data.</text>
</comment>
<evidence type="ECO:0000313" key="1">
    <source>
        <dbReference type="EMBL" id="SIT43954.1"/>
    </source>
</evidence>
<dbReference type="AlphaFoldDB" id="A0A1N7S9A4"/>
<protein>
    <submittedName>
        <fullName evidence="1">Uncharacterized protein</fullName>
    </submittedName>
</protein>
<organism evidence="1 2">
    <name type="scientific">Paraburkholderia piptadeniae</name>
    <dbReference type="NCBI Taxonomy" id="1701573"/>
    <lineage>
        <taxon>Bacteria</taxon>
        <taxon>Pseudomonadati</taxon>
        <taxon>Pseudomonadota</taxon>
        <taxon>Betaproteobacteria</taxon>
        <taxon>Burkholderiales</taxon>
        <taxon>Burkholderiaceae</taxon>
        <taxon>Paraburkholderia</taxon>
    </lineage>
</organism>
<keyword evidence="2" id="KW-1185">Reference proteome</keyword>
<dbReference type="Proteomes" id="UP000195569">
    <property type="component" value="Unassembled WGS sequence"/>
</dbReference>